<dbReference type="Pfam" id="PF00364">
    <property type="entry name" value="Biotin_lipoyl"/>
    <property type="match status" value="1"/>
</dbReference>
<dbReference type="InterPro" id="IPR050709">
    <property type="entry name" value="Biotin_Carboxyl_Carrier/Decarb"/>
</dbReference>
<organism evidence="3 4">
    <name type="scientific">Candidimonas humi</name>
    <dbReference type="NCBI Taxonomy" id="683355"/>
    <lineage>
        <taxon>Bacteria</taxon>
        <taxon>Pseudomonadati</taxon>
        <taxon>Pseudomonadota</taxon>
        <taxon>Betaproteobacteria</taxon>
        <taxon>Burkholderiales</taxon>
        <taxon>Alcaligenaceae</taxon>
        <taxon>Candidimonas</taxon>
    </lineage>
</organism>
<dbReference type="InterPro" id="IPR000089">
    <property type="entry name" value="Biotin_lipoyl"/>
</dbReference>
<dbReference type="PANTHER" id="PTHR45266">
    <property type="entry name" value="OXALOACETATE DECARBOXYLASE ALPHA CHAIN"/>
    <property type="match status" value="1"/>
</dbReference>
<dbReference type="PANTHER" id="PTHR45266:SF3">
    <property type="entry name" value="OXALOACETATE DECARBOXYLASE ALPHA CHAIN"/>
    <property type="match status" value="1"/>
</dbReference>
<evidence type="ECO:0000313" key="4">
    <source>
        <dbReference type="Proteomes" id="UP001595848"/>
    </source>
</evidence>
<keyword evidence="1" id="KW-0092">Biotin</keyword>
<dbReference type="PROSITE" id="PS50968">
    <property type="entry name" value="BIOTINYL_LIPOYL"/>
    <property type="match status" value="1"/>
</dbReference>
<feature type="domain" description="Lipoyl-binding" evidence="2">
    <location>
        <begin position="1"/>
        <end position="71"/>
    </location>
</feature>
<dbReference type="EMBL" id="JBHSBV010000001">
    <property type="protein sequence ID" value="MFC4199378.1"/>
    <property type="molecule type" value="Genomic_DNA"/>
</dbReference>
<gene>
    <name evidence="3" type="ORF">ACFOY1_00305</name>
</gene>
<evidence type="ECO:0000259" key="2">
    <source>
        <dbReference type="PROSITE" id="PS50968"/>
    </source>
</evidence>
<name>A0ABV8NU11_9BURK</name>
<evidence type="ECO:0000313" key="3">
    <source>
        <dbReference type="EMBL" id="MFC4199378.1"/>
    </source>
</evidence>
<accession>A0ABV8NU11</accession>
<evidence type="ECO:0000256" key="1">
    <source>
        <dbReference type="ARBA" id="ARBA00023267"/>
    </source>
</evidence>
<comment type="caution">
    <text evidence="3">The sequence shown here is derived from an EMBL/GenBank/DDBJ whole genome shotgun (WGS) entry which is preliminary data.</text>
</comment>
<sequence>MRKEIKSDVTGKIWKVELGPGSPVAEDDTVIIIDSMKMEIPVLSPEAGVIVEILVKEEDAVAEGQVVAILETDPG</sequence>
<dbReference type="Proteomes" id="UP001595848">
    <property type="component" value="Unassembled WGS sequence"/>
</dbReference>
<dbReference type="CDD" id="cd06850">
    <property type="entry name" value="biotinyl_domain"/>
    <property type="match status" value="1"/>
</dbReference>
<keyword evidence="4" id="KW-1185">Reference proteome</keyword>
<proteinExistence type="predicted"/>
<protein>
    <submittedName>
        <fullName evidence="3">Acetyl-CoA carboxylase biotin carboxyl carrier protein subunit</fullName>
    </submittedName>
</protein>
<reference evidence="4" key="1">
    <citation type="journal article" date="2019" name="Int. J. Syst. Evol. Microbiol.">
        <title>The Global Catalogue of Microorganisms (GCM) 10K type strain sequencing project: providing services to taxonomists for standard genome sequencing and annotation.</title>
        <authorList>
            <consortium name="The Broad Institute Genomics Platform"/>
            <consortium name="The Broad Institute Genome Sequencing Center for Infectious Disease"/>
            <person name="Wu L."/>
            <person name="Ma J."/>
        </authorList>
    </citation>
    <scope>NUCLEOTIDE SEQUENCE [LARGE SCALE GENOMIC DNA]</scope>
    <source>
        <strain evidence="4">LMG 24813</strain>
    </source>
</reference>
<dbReference type="RefSeq" id="WP_217962906.1">
    <property type="nucleotide sequence ID" value="NZ_JAHTBN010000001.1"/>
</dbReference>